<dbReference type="OrthoDB" id="9768127at2"/>
<keyword evidence="3 6" id="KW-0067">ATP-binding</keyword>
<dbReference type="NCBIfam" id="TIGR00904">
    <property type="entry name" value="mreB"/>
    <property type="match status" value="1"/>
</dbReference>
<accession>A0A510J8U1</accession>
<comment type="subunit">
    <text evidence="6">Forms polymers.</text>
</comment>
<dbReference type="RefSeq" id="WP_006808292.1">
    <property type="nucleotide sequence ID" value="NZ_AP019822.1"/>
</dbReference>
<dbReference type="CDD" id="cd10225">
    <property type="entry name" value="ASKHA_NBD_MreB-like"/>
    <property type="match status" value="1"/>
</dbReference>
<dbReference type="GO" id="GO:0005524">
    <property type="term" value="F:ATP binding"/>
    <property type="evidence" value="ECO:0007669"/>
    <property type="project" value="UniProtKB-KW"/>
</dbReference>
<evidence type="ECO:0000256" key="1">
    <source>
        <dbReference type="ARBA" id="ARBA00022490"/>
    </source>
</evidence>
<dbReference type="InterPro" id="IPR056546">
    <property type="entry name" value="MreB_MamK-like"/>
</dbReference>
<proteinExistence type="inferred from homology"/>
<dbReference type="KEGG" id="lgo:JCM16774_0662"/>
<comment type="similarity">
    <text evidence="5 6">Belongs to the FtsA/MreB family.</text>
</comment>
<dbReference type="PANTHER" id="PTHR42749">
    <property type="entry name" value="CELL SHAPE-DETERMINING PROTEIN MREB"/>
    <property type="match status" value="1"/>
</dbReference>
<feature type="binding site" evidence="6">
    <location>
        <begin position="213"/>
        <end position="216"/>
    </location>
    <ligand>
        <name>ATP</name>
        <dbReference type="ChEBI" id="CHEBI:30616"/>
    </ligand>
</feature>
<evidence type="ECO:0000256" key="4">
    <source>
        <dbReference type="ARBA" id="ARBA00022960"/>
    </source>
</evidence>
<dbReference type="GO" id="GO:0005737">
    <property type="term" value="C:cytoplasm"/>
    <property type="evidence" value="ECO:0007669"/>
    <property type="project" value="UniProtKB-SubCell"/>
</dbReference>
<gene>
    <name evidence="6" type="primary">mreB</name>
    <name evidence="7" type="ORF">JCM16774_0662</name>
</gene>
<sequence>MSRFTRFINFFRTKKNIAIDLGTSNVLIYDKQRKKIVLNEPSILVKDKKSGEIVAIGTEAKEMLGKTSDSLVVIKPLSEGVISDIDATREMLNIFVKRIYGGSPFRPEIMICVPAQVTSIERRAIFDAAIGAKKIYLIEEGRAAVLGSGVNISLPEGNTVIDIGGGSTDIAILSLDEIITSKSIRVAGNNFDQDIIKYVKKKFDLLIGDKTAENLKKEIGTAMVVSGDENITTTIKGRDLTTGIPKVIEINSNQVREAIEDSVNEIITALKEVLEQCPPELSADILNNGVVLTGGGSLLRNFDKLIEERVQIPINRSTNSLESVVMGGGLAFDNKKLMRTLEMREI</sequence>
<evidence type="ECO:0000256" key="5">
    <source>
        <dbReference type="ARBA" id="ARBA00023458"/>
    </source>
</evidence>
<dbReference type="STRING" id="714315.GCA_000516535_00661"/>
<organism evidence="7 8">
    <name type="scientific">Pseudoleptotrichia goodfellowii</name>
    <dbReference type="NCBI Taxonomy" id="157692"/>
    <lineage>
        <taxon>Bacteria</taxon>
        <taxon>Fusobacteriati</taxon>
        <taxon>Fusobacteriota</taxon>
        <taxon>Fusobacteriia</taxon>
        <taxon>Fusobacteriales</taxon>
        <taxon>Leptotrichiaceae</taxon>
        <taxon>Pseudoleptotrichia</taxon>
    </lineage>
</organism>
<feature type="binding site" evidence="6">
    <location>
        <begin position="295"/>
        <end position="298"/>
    </location>
    <ligand>
        <name>ATP</name>
        <dbReference type="ChEBI" id="CHEBI:30616"/>
    </ligand>
</feature>
<dbReference type="HAMAP" id="MF_02207">
    <property type="entry name" value="MreB"/>
    <property type="match status" value="1"/>
</dbReference>
<evidence type="ECO:0000256" key="3">
    <source>
        <dbReference type="ARBA" id="ARBA00022840"/>
    </source>
</evidence>
<name>A0A510J8U1_9FUSO</name>
<protein>
    <recommendedName>
        <fullName evidence="6">Cell shape-determining protein MreB</fullName>
    </recommendedName>
</protein>
<dbReference type="Gene3D" id="3.30.420.40">
    <property type="match status" value="3"/>
</dbReference>
<comment type="caution">
    <text evidence="6">Lacks conserved residue(s) required for the propagation of feature annotation.</text>
</comment>
<dbReference type="Pfam" id="PF06723">
    <property type="entry name" value="MreB_Mbl"/>
    <property type="match status" value="1"/>
</dbReference>
<dbReference type="InterPro" id="IPR043129">
    <property type="entry name" value="ATPase_NBD"/>
</dbReference>
<evidence type="ECO:0000313" key="8">
    <source>
        <dbReference type="Proteomes" id="UP000321606"/>
    </source>
</evidence>
<keyword evidence="2 6" id="KW-0547">Nucleotide-binding</keyword>
<evidence type="ECO:0000313" key="7">
    <source>
        <dbReference type="EMBL" id="BBM35732.1"/>
    </source>
</evidence>
<keyword evidence="4 6" id="KW-0133">Cell shape</keyword>
<dbReference type="InterPro" id="IPR004753">
    <property type="entry name" value="MreB"/>
</dbReference>
<comment type="function">
    <text evidence="6">Forms membrane-associated dynamic filaments that are essential for cell shape determination. Acts by regulating cell wall synthesis and cell elongation, and thus cell shape. A feedback loop between cell geometry and MreB localization may maintain elongated cell shape by targeting cell wall growth to regions of negative cell wall curvature.</text>
</comment>
<dbReference type="PRINTS" id="PR01652">
    <property type="entry name" value="SHAPEPROTEIN"/>
</dbReference>
<comment type="subcellular location">
    <subcellularLocation>
        <location evidence="6">Cytoplasm</location>
    </subcellularLocation>
    <text evidence="6">Membrane-associated.</text>
</comment>
<evidence type="ECO:0000256" key="2">
    <source>
        <dbReference type="ARBA" id="ARBA00022741"/>
    </source>
</evidence>
<dbReference type="SUPFAM" id="SSF53067">
    <property type="entry name" value="Actin-like ATPase domain"/>
    <property type="match status" value="2"/>
</dbReference>
<dbReference type="NCBIfam" id="NF010539">
    <property type="entry name" value="PRK13927.1"/>
    <property type="match status" value="1"/>
</dbReference>
<reference evidence="7 8" key="1">
    <citation type="submission" date="2019-07" db="EMBL/GenBank/DDBJ databases">
        <title>Complete Genome Sequence of Leptotrichia goodfellowii Strain JCM 16774.</title>
        <authorList>
            <person name="Watanabe S."/>
            <person name="Cui L."/>
        </authorList>
    </citation>
    <scope>NUCLEOTIDE SEQUENCE [LARGE SCALE GENOMIC DNA]</scope>
    <source>
        <strain evidence="7 8">JCM16774</strain>
    </source>
</reference>
<dbReference type="PANTHER" id="PTHR42749:SF1">
    <property type="entry name" value="CELL SHAPE-DETERMINING PROTEIN MREB"/>
    <property type="match status" value="1"/>
</dbReference>
<dbReference type="AlphaFoldDB" id="A0A510J8U1"/>
<evidence type="ECO:0000256" key="6">
    <source>
        <dbReference type="HAMAP-Rule" id="MF_02207"/>
    </source>
</evidence>
<feature type="binding site" evidence="6">
    <location>
        <begin position="165"/>
        <end position="167"/>
    </location>
    <ligand>
        <name>ATP</name>
        <dbReference type="ChEBI" id="CHEBI:30616"/>
    </ligand>
</feature>
<dbReference type="Proteomes" id="UP000321606">
    <property type="component" value="Chromosome"/>
</dbReference>
<dbReference type="GO" id="GO:0000902">
    <property type="term" value="P:cell morphogenesis"/>
    <property type="evidence" value="ECO:0007669"/>
    <property type="project" value="InterPro"/>
</dbReference>
<dbReference type="GO" id="GO:0008360">
    <property type="term" value="P:regulation of cell shape"/>
    <property type="evidence" value="ECO:0007669"/>
    <property type="project" value="UniProtKB-UniRule"/>
</dbReference>
<dbReference type="EMBL" id="AP019822">
    <property type="protein sequence ID" value="BBM35732.1"/>
    <property type="molecule type" value="Genomic_DNA"/>
</dbReference>
<keyword evidence="1 6" id="KW-0963">Cytoplasm</keyword>